<dbReference type="GO" id="GO:0015074">
    <property type="term" value="P:DNA integration"/>
    <property type="evidence" value="ECO:0007669"/>
    <property type="project" value="InterPro"/>
</dbReference>
<evidence type="ECO:0000259" key="3">
    <source>
        <dbReference type="PROSITE" id="PS50994"/>
    </source>
</evidence>
<feature type="domain" description="Integrase catalytic" evidence="3">
    <location>
        <begin position="505"/>
        <end position="597"/>
    </location>
</feature>
<dbReference type="PANTHER" id="PTHR42648:SF31">
    <property type="entry name" value="RNA-DIRECTED DNA POLYMERASE"/>
    <property type="match status" value="1"/>
</dbReference>
<protein>
    <submittedName>
        <fullName evidence="5">Uncharacterized protein LOC107487279</fullName>
    </submittedName>
</protein>
<evidence type="ECO:0000256" key="2">
    <source>
        <dbReference type="SAM" id="MobiDB-lite"/>
    </source>
</evidence>
<reference evidence="4" key="1">
    <citation type="journal article" date="2016" name="Nat. Genet.">
        <title>The genome sequences of Arachis duranensis and Arachis ipaensis, the diploid ancestors of cultivated peanut.</title>
        <authorList>
            <person name="Bertioli D.J."/>
            <person name="Cannon S.B."/>
            <person name="Froenicke L."/>
            <person name="Huang G."/>
            <person name="Farmer A.D."/>
            <person name="Cannon E.K."/>
            <person name="Liu X."/>
            <person name="Gao D."/>
            <person name="Clevenger J."/>
            <person name="Dash S."/>
            <person name="Ren L."/>
            <person name="Moretzsohn M.C."/>
            <person name="Shirasawa K."/>
            <person name="Huang W."/>
            <person name="Vidigal B."/>
            <person name="Abernathy B."/>
            <person name="Chu Y."/>
            <person name="Niederhuth C.E."/>
            <person name="Umale P."/>
            <person name="Araujo A.C."/>
            <person name="Kozik A."/>
            <person name="Kim K.D."/>
            <person name="Burow M.D."/>
            <person name="Varshney R.K."/>
            <person name="Wang X."/>
            <person name="Zhang X."/>
            <person name="Barkley N."/>
            <person name="Guimaraes P.M."/>
            <person name="Isobe S."/>
            <person name="Guo B."/>
            <person name="Liao B."/>
            <person name="Stalker H.T."/>
            <person name="Schmitz R.J."/>
            <person name="Scheffler B.E."/>
            <person name="Leal-Bertioli S.C."/>
            <person name="Xun X."/>
            <person name="Jackson S.A."/>
            <person name="Michelmore R."/>
            <person name="Ozias-Akins P."/>
        </authorList>
    </citation>
    <scope>NUCLEOTIDE SEQUENCE [LARGE SCALE GENOMIC DNA]</scope>
    <source>
        <strain evidence="4">cv. V14167</strain>
    </source>
</reference>
<dbReference type="GO" id="GO:0003676">
    <property type="term" value="F:nucleic acid binding"/>
    <property type="evidence" value="ECO:0007669"/>
    <property type="project" value="InterPro"/>
</dbReference>
<dbReference type="InterPro" id="IPR001584">
    <property type="entry name" value="Integrase_cat-core"/>
</dbReference>
<evidence type="ECO:0000256" key="1">
    <source>
        <dbReference type="ARBA" id="ARBA00022670"/>
    </source>
</evidence>
<dbReference type="AlphaFoldDB" id="A0A6P4DDY1"/>
<accession>A0A6P4DDY1</accession>
<keyword evidence="4" id="KW-1185">Reference proteome</keyword>
<evidence type="ECO:0000313" key="5">
    <source>
        <dbReference type="RefSeq" id="XP_015963386.1"/>
    </source>
</evidence>
<dbReference type="Pfam" id="PF14244">
    <property type="entry name" value="Retrotran_gag_3"/>
    <property type="match status" value="1"/>
</dbReference>
<gene>
    <name evidence="5" type="primary">LOC107487279</name>
</gene>
<name>A0A6P4DDY1_ARADU</name>
<dbReference type="InterPro" id="IPR012337">
    <property type="entry name" value="RNaseH-like_sf"/>
</dbReference>
<dbReference type="GeneID" id="107487279"/>
<dbReference type="PROSITE" id="PS50994">
    <property type="entry name" value="INTEGRASE"/>
    <property type="match status" value="1"/>
</dbReference>
<dbReference type="SUPFAM" id="SSF53098">
    <property type="entry name" value="Ribonuclease H-like"/>
    <property type="match status" value="1"/>
</dbReference>
<dbReference type="InterPro" id="IPR039537">
    <property type="entry name" value="Retrotran_Ty1/copia-like"/>
</dbReference>
<keyword evidence="1" id="KW-0645">Protease</keyword>
<keyword evidence="1" id="KW-0378">Hydrolase</keyword>
<dbReference type="InterPro" id="IPR054722">
    <property type="entry name" value="PolX-like_BBD"/>
</dbReference>
<dbReference type="InterPro" id="IPR057670">
    <property type="entry name" value="SH3_retrovirus"/>
</dbReference>
<dbReference type="Proteomes" id="UP000515211">
    <property type="component" value="Chromosome 5"/>
</dbReference>
<sequence>MADNQRAVTPTMDAQSIATFLNQIAVFQAQMAKTHINPMQDPTSQYYIHPSENAGTPFIPIVLTPNNYGPWSRAMFVSWNNVASDLWRDLKHRYYQGDKYKIAKLQKDLFAMKQGGLDITSYYTKMKSIWEDLRNFRPIPHCRDCDLICSCGLEVIRQYRREDYTTRLLRGLNDQYSSVRLQLMLMNPMPDLDTAFSMLSQQERQFGEAPESKVFFNRAATEYPSFEDKSKGKGRGKGRGRGKGNRPQCTFCDRTGHTAGKVTDELGQSNLSTTCQKEASEALKLDLTQFQKEAILKLLQGQDAQSQPHTAPQVIDTGATDHVSFDLNDFESHHPIPPIIVRMPDGTQTVSNIIGTIRFSNQLHIANILFIPIFDFKLISVSKLTKNLKCQMLINDSLCEIQDQATLKRIGVAKCTDGLYTMDSKPIVGTSAFIDSKLSHNSVVVATATLGNSATIVNKVDALWHSRLGHVPQHISCGHLGPVSTPSFNGKKYVQTQFGKTVKCFRSDNGPEFALKSFYASNGILHHTSCVESPQQNGIVERKHQHILGTVRALIFHSSLPKCFWTYAVKHVVHLINIQPSHFLKNKVPFEIIFGTLANLSNLKIFGCLAYASTMVHGRTKLDPRARRCIFLGFREGTKGYILFDLNSKNIFTSRNVIFYEDFFSYNKIKNSALKQVDSTPKTHHHAHHLDSLDNTDHFWCPPTINEEHANTTTYNHVASSISFSPPQLKEDTAMHSSSHTLENNSTLHTLENNPPFIETRKSTRIRTMPTHLKDYHCDIPGAKSTVNTVCRYPISQYMSYEALSPKYNALSLAIVKNVVPRTYEKTAVHPCWKEAINSELERR</sequence>
<dbReference type="Pfam" id="PF22936">
    <property type="entry name" value="Pol_BBD"/>
    <property type="match status" value="1"/>
</dbReference>
<dbReference type="Gene3D" id="3.30.420.10">
    <property type="entry name" value="Ribonuclease H-like superfamily/Ribonuclease H"/>
    <property type="match status" value="1"/>
</dbReference>
<organism evidence="4 5">
    <name type="scientific">Arachis duranensis</name>
    <name type="common">Wild peanut</name>
    <dbReference type="NCBI Taxonomy" id="130453"/>
    <lineage>
        <taxon>Eukaryota</taxon>
        <taxon>Viridiplantae</taxon>
        <taxon>Streptophyta</taxon>
        <taxon>Embryophyta</taxon>
        <taxon>Tracheophyta</taxon>
        <taxon>Spermatophyta</taxon>
        <taxon>Magnoliopsida</taxon>
        <taxon>eudicotyledons</taxon>
        <taxon>Gunneridae</taxon>
        <taxon>Pentapetalae</taxon>
        <taxon>rosids</taxon>
        <taxon>fabids</taxon>
        <taxon>Fabales</taxon>
        <taxon>Fabaceae</taxon>
        <taxon>Papilionoideae</taxon>
        <taxon>50 kb inversion clade</taxon>
        <taxon>dalbergioids sensu lato</taxon>
        <taxon>Dalbergieae</taxon>
        <taxon>Pterocarpus clade</taxon>
        <taxon>Arachis</taxon>
    </lineage>
</organism>
<evidence type="ECO:0000313" key="4">
    <source>
        <dbReference type="Proteomes" id="UP000515211"/>
    </source>
</evidence>
<dbReference type="InterPro" id="IPR029472">
    <property type="entry name" value="Copia-like_N"/>
</dbReference>
<feature type="compositionally biased region" description="Basic residues" evidence="2">
    <location>
        <begin position="232"/>
        <end position="244"/>
    </location>
</feature>
<dbReference type="OrthoDB" id="1434891at2759"/>
<dbReference type="GO" id="GO:0008233">
    <property type="term" value="F:peptidase activity"/>
    <property type="evidence" value="ECO:0007669"/>
    <property type="project" value="UniProtKB-KW"/>
</dbReference>
<dbReference type="GO" id="GO:0006508">
    <property type="term" value="P:proteolysis"/>
    <property type="evidence" value="ECO:0007669"/>
    <property type="project" value="UniProtKB-KW"/>
</dbReference>
<dbReference type="PANTHER" id="PTHR42648">
    <property type="entry name" value="TRANSPOSASE, PUTATIVE-RELATED"/>
    <property type="match status" value="1"/>
</dbReference>
<reference evidence="5" key="2">
    <citation type="submission" date="2025-08" db="UniProtKB">
        <authorList>
            <consortium name="RefSeq"/>
        </authorList>
    </citation>
    <scope>IDENTIFICATION</scope>
    <source>
        <tissue evidence="5">Whole plant</tissue>
    </source>
</reference>
<proteinExistence type="predicted"/>
<dbReference type="KEGG" id="adu:107487279"/>
<dbReference type="Pfam" id="PF25597">
    <property type="entry name" value="SH3_retrovirus"/>
    <property type="match status" value="1"/>
</dbReference>
<dbReference type="InterPro" id="IPR036397">
    <property type="entry name" value="RNaseH_sf"/>
</dbReference>
<feature type="region of interest" description="Disordered" evidence="2">
    <location>
        <begin position="226"/>
        <end position="249"/>
    </location>
</feature>
<dbReference type="RefSeq" id="XP_015963386.1">
    <property type="nucleotide sequence ID" value="XM_016107900.1"/>
</dbReference>